<protein>
    <submittedName>
        <fullName evidence="2">XRE family transcriptional regulator</fullName>
    </submittedName>
</protein>
<accession>A0A4P6K406</accession>
<proteinExistence type="predicted"/>
<dbReference type="SUPFAM" id="SSF47413">
    <property type="entry name" value="lambda repressor-like DNA-binding domains"/>
    <property type="match status" value="1"/>
</dbReference>
<sequence>MLELASYSHLKESFMNKFEEARINAGITVTELSREANISRSTINKMEKSEPVKAELAVRACRVLSLHLGTEVTYQSLEIRVL</sequence>
<keyword evidence="3" id="KW-1185">Reference proteome</keyword>
<evidence type="ECO:0000313" key="3">
    <source>
        <dbReference type="Proteomes" id="UP000290365"/>
    </source>
</evidence>
<dbReference type="InterPro" id="IPR010982">
    <property type="entry name" value="Lambda_DNA-bd_dom_sf"/>
</dbReference>
<dbReference type="Proteomes" id="UP000290365">
    <property type="component" value="Chromosome"/>
</dbReference>
<evidence type="ECO:0000313" key="2">
    <source>
        <dbReference type="EMBL" id="QBD82246.1"/>
    </source>
</evidence>
<dbReference type="InterPro" id="IPR001387">
    <property type="entry name" value="Cro/C1-type_HTH"/>
</dbReference>
<dbReference type="SMART" id="SM00530">
    <property type="entry name" value="HTH_XRE"/>
    <property type="match status" value="1"/>
</dbReference>
<dbReference type="EMBL" id="CP035758">
    <property type="protein sequence ID" value="QBD82246.1"/>
    <property type="molecule type" value="Genomic_DNA"/>
</dbReference>
<dbReference type="KEGG" id="kbs:EPA93_42220"/>
<dbReference type="CDD" id="cd00093">
    <property type="entry name" value="HTH_XRE"/>
    <property type="match status" value="1"/>
</dbReference>
<evidence type="ECO:0000259" key="1">
    <source>
        <dbReference type="PROSITE" id="PS50943"/>
    </source>
</evidence>
<organism evidence="2 3">
    <name type="scientific">Ktedonosporobacter rubrisoli</name>
    <dbReference type="NCBI Taxonomy" id="2509675"/>
    <lineage>
        <taxon>Bacteria</taxon>
        <taxon>Bacillati</taxon>
        <taxon>Chloroflexota</taxon>
        <taxon>Ktedonobacteria</taxon>
        <taxon>Ktedonobacterales</taxon>
        <taxon>Ktedonosporobacteraceae</taxon>
        <taxon>Ktedonosporobacter</taxon>
    </lineage>
</organism>
<reference evidence="2 3" key="1">
    <citation type="submission" date="2019-01" db="EMBL/GenBank/DDBJ databases">
        <title>Ktedonosporobacter rubrisoli SCAWS-G2.</title>
        <authorList>
            <person name="Huang Y."/>
            <person name="Yan B."/>
        </authorList>
    </citation>
    <scope>NUCLEOTIDE SEQUENCE [LARGE SCALE GENOMIC DNA]</scope>
    <source>
        <strain evidence="2 3">SCAWS-G2</strain>
    </source>
</reference>
<dbReference type="GO" id="GO:0003677">
    <property type="term" value="F:DNA binding"/>
    <property type="evidence" value="ECO:0007669"/>
    <property type="project" value="InterPro"/>
</dbReference>
<name>A0A4P6K406_KTERU</name>
<dbReference type="Gene3D" id="1.10.260.40">
    <property type="entry name" value="lambda repressor-like DNA-binding domains"/>
    <property type="match status" value="1"/>
</dbReference>
<dbReference type="AlphaFoldDB" id="A0A4P6K406"/>
<dbReference type="PROSITE" id="PS50943">
    <property type="entry name" value="HTH_CROC1"/>
    <property type="match status" value="1"/>
</dbReference>
<gene>
    <name evidence="2" type="ORF">EPA93_42220</name>
</gene>
<feature type="domain" description="HTH cro/C1-type" evidence="1">
    <location>
        <begin position="18"/>
        <end position="48"/>
    </location>
</feature>
<dbReference type="RefSeq" id="WP_129893315.1">
    <property type="nucleotide sequence ID" value="NZ_CP035758.1"/>
</dbReference>
<dbReference type="Pfam" id="PF01381">
    <property type="entry name" value="HTH_3"/>
    <property type="match status" value="1"/>
</dbReference>